<feature type="transmembrane region" description="Helical" evidence="6">
    <location>
        <begin position="446"/>
        <end position="466"/>
    </location>
</feature>
<dbReference type="Pfam" id="PF01740">
    <property type="entry name" value="STAS"/>
    <property type="match status" value="1"/>
</dbReference>
<dbReference type="OrthoDB" id="288203at2759"/>
<dbReference type="Proteomes" id="UP001152798">
    <property type="component" value="Chromosome 2"/>
</dbReference>
<dbReference type="Gene3D" id="3.30.750.24">
    <property type="entry name" value="STAS domain"/>
    <property type="match status" value="1"/>
</dbReference>
<dbReference type="GO" id="GO:0055085">
    <property type="term" value="P:transmembrane transport"/>
    <property type="evidence" value="ECO:0007669"/>
    <property type="project" value="InterPro"/>
</dbReference>
<feature type="transmembrane region" description="Helical" evidence="6">
    <location>
        <begin position="373"/>
        <end position="400"/>
    </location>
</feature>
<dbReference type="PROSITE" id="PS50801">
    <property type="entry name" value="STAS"/>
    <property type="match status" value="1"/>
</dbReference>
<feature type="transmembrane region" description="Helical" evidence="6">
    <location>
        <begin position="235"/>
        <end position="259"/>
    </location>
</feature>
<feature type="transmembrane region" description="Helical" evidence="6">
    <location>
        <begin position="509"/>
        <end position="539"/>
    </location>
</feature>
<evidence type="ECO:0000256" key="4">
    <source>
        <dbReference type="ARBA" id="ARBA00023136"/>
    </source>
</evidence>
<keyword evidence="2 6" id="KW-0812">Transmembrane</keyword>
<dbReference type="GO" id="GO:0016020">
    <property type="term" value="C:membrane"/>
    <property type="evidence" value="ECO:0007669"/>
    <property type="project" value="UniProtKB-SubCell"/>
</dbReference>
<protein>
    <recommendedName>
        <fullName evidence="7">STAS domain-containing protein</fullName>
    </recommendedName>
</protein>
<dbReference type="CDD" id="cd07042">
    <property type="entry name" value="STAS_SulP_like_sulfate_transporter"/>
    <property type="match status" value="1"/>
</dbReference>
<dbReference type="EMBL" id="OV725078">
    <property type="protein sequence ID" value="CAH1392667.1"/>
    <property type="molecule type" value="Genomic_DNA"/>
</dbReference>
<evidence type="ECO:0000256" key="5">
    <source>
        <dbReference type="SAM" id="MobiDB-lite"/>
    </source>
</evidence>
<feature type="transmembrane region" description="Helical" evidence="6">
    <location>
        <begin position="478"/>
        <end position="497"/>
    </location>
</feature>
<feature type="transmembrane region" description="Helical" evidence="6">
    <location>
        <begin position="149"/>
        <end position="172"/>
    </location>
</feature>
<proteinExistence type="predicted"/>
<evidence type="ECO:0000313" key="9">
    <source>
        <dbReference type="Proteomes" id="UP001152798"/>
    </source>
</evidence>
<sequence length="702" mass="76871">MQIGGGGETMKQGGKEGKREEGREERSGGVVRVASRAAVIMEEAPLLDQAGTTVRRQYLAMEEVNAQINISRKVLIQREAVEEVDEPKKESLLKRSIKLECNPKEACTSLIPAIKWLSEYNWKEWLVKDAISGFTVAVMNIPQGMAYALLANVPPVVGIYMAFFPVIIYAFLGTSRHVSMGSFAVICLMTGNTINKHVTDHDQDPAMAQITALGIGSTLAFLVGMYQIILYALRLGIVCTLLSDTLISGFTAGAAVHVFSSQLKDILGIKLPVINGPFKLVYVYTTIFERLSTANVAAVIISAITMVILVVNNEIIKPRIAKISRFPIPIELIVVTSGTLVSYLGHIAEIYNLRVVGKIPKGLPPPSLPNFSILPEIAVDGLIISLIAYIGSLSMALIFANKFKYEVNANQELFAQGMGNIFGSFFSCLPFAASLSRSVIQQSVGGVTQLASLINSSLILIVLLWIGPLFEPLPRCILASLIIVALKGVLMQALDIFKIWKASKIDGVIWIFTYLSVIIVEIEYGLLIGIIVSILSLIIRGASSRLDVLKRLPNSELYVEVEKYSKTTDLPGIRIVRYSGCLNFVNRSFFKAKLLKLLETNDPNENEVNKDSSPEILQETIILDFKCLTYIDPSGAECLKSLINELSRENKALFLAGLSADATETLRFCNVTKDTGVPIFPSIHDAVTFAQSKQTGVFTIRL</sequence>
<keyword evidence="9" id="KW-1185">Reference proteome</keyword>
<evidence type="ECO:0000313" key="8">
    <source>
        <dbReference type="EMBL" id="CAH1392667.1"/>
    </source>
</evidence>
<evidence type="ECO:0000256" key="6">
    <source>
        <dbReference type="SAM" id="Phobius"/>
    </source>
</evidence>
<feature type="transmembrane region" description="Helical" evidence="6">
    <location>
        <begin position="421"/>
        <end position="440"/>
    </location>
</feature>
<dbReference type="SUPFAM" id="SSF52091">
    <property type="entry name" value="SpoIIaa-like"/>
    <property type="match status" value="1"/>
</dbReference>
<feature type="compositionally biased region" description="Basic and acidic residues" evidence="5">
    <location>
        <begin position="13"/>
        <end position="27"/>
    </location>
</feature>
<dbReference type="InterPro" id="IPR002645">
    <property type="entry name" value="STAS_dom"/>
</dbReference>
<dbReference type="Pfam" id="PF00916">
    <property type="entry name" value="Sulfate_transp"/>
    <property type="match status" value="1"/>
</dbReference>
<feature type="transmembrane region" description="Helical" evidence="6">
    <location>
        <begin position="291"/>
        <end position="311"/>
    </location>
</feature>
<feature type="region of interest" description="Disordered" evidence="5">
    <location>
        <begin position="1"/>
        <end position="30"/>
    </location>
</feature>
<evidence type="ECO:0000259" key="7">
    <source>
        <dbReference type="PROSITE" id="PS50801"/>
    </source>
</evidence>
<evidence type="ECO:0000256" key="2">
    <source>
        <dbReference type="ARBA" id="ARBA00022692"/>
    </source>
</evidence>
<dbReference type="InterPro" id="IPR011547">
    <property type="entry name" value="SLC26A/SulP_dom"/>
</dbReference>
<feature type="domain" description="STAS" evidence="7">
    <location>
        <begin position="563"/>
        <end position="690"/>
    </location>
</feature>
<feature type="transmembrane region" description="Helical" evidence="6">
    <location>
        <begin position="206"/>
        <end position="229"/>
    </location>
</feature>
<dbReference type="InterPro" id="IPR036513">
    <property type="entry name" value="STAS_dom_sf"/>
</dbReference>
<keyword evidence="4 6" id="KW-0472">Membrane</keyword>
<accession>A0A9P0ECN0</accession>
<keyword evidence="3 6" id="KW-1133">Transmembrane helix</keyword>
<dbReference type="NCBIfam" id="TIGR00815">
    <property type="entry name" value="sulP"/>
    <property type="match status" value="1"/>
</dbReference>
<evidence type="ECO:0000256" key="3">
    <source>
        <dbReference type="ARBA" id="ARBA00022989"/>
    </source>
</evidence>
<feature type="transmembrane region" description="Helical" evidence="6">
    <location>
        <begin position="332"/>
        <end position="353"/>
    </location>
</feature>
<reference evidence="8" key="1">
    <citation type="submission" date="2022-01" db="EMBL/GenBank/DDBJ databases">
        <authorList>
            <person name="King R."/>
        </authorList>
    </citation>
    <scope>NUCLEOTIDE SEQUENCE</scope>
</reference>
<evidence type="ECO:0000256" key="1">
    <source>
        <dbReference type="ARBA" id="ARBA00004141"/>
    </source>
</evidence>
<dbReference type="PANTHER" id="PTHR11814">
    <property type="entry name" value="SULFATE TRANSPORTER"/>
    <property type="match status" value="1"/>
</dbReference>
<comment type="subcellular location">
    <subcellularLocation>
        <location evidence="1">Membrane</location>
        <topology evidence="1">Multi-pass membrane protein</topology>
    </subcellularLocation>
</comment>
<organism evidence="8 9">
    <name type="scientific">Nezara viridula</name>
    <name type="common">Southern green stink bug</name>
    <name type="synonym">Cimex viridulus</name>
    <dbReference type="NCBI Taxonomy" id="85310"/>
    <lineage>
        <taxon>Eukaryota</taxon>
        <taxon>Metazoa</taxon>
        <taxon>Ecdysozoa</taxon>
        <taxon>Arthropoda</taxon>
        <taxon>Hexapoda</taxon>
        <taxon>Insecta</taxon>
        <taxon>Pterygota</taxon>
        <taxon>Neoptera</taxon>
        <taxon>Paraneoptera</taxon>
        <taxon>Hemiptera</taxon>
        <taxon>Heteroptera</taxon>
        <taxon>Panheteroptera</taxon>
        <taxon>Pentatomomorpha</taxon>
        <taxon>Pentatomoidea</taxon>
        <taxon>Pentatomidae</taxon>
        <taxon>Pentatominae</taxon>
        <taxon>Nezara</taxon>
    </lineage>
</organism>
<dbReference type="InterPro" id="IPR001902">
    <property type="entry name" value="SLC26A/SulP_fam"/>
</dbReference>
<name>A0A9P0ECN0_NEZVI</name>
<dbReference type="AlphaFoldDB" id="A0A9P0ECN0"/>
<gene>
    <name evidence="8" type="ORF">NEZAVI_LOCUS3447</name>
</gene>